<sequence length="130" mass="13973">MNSLQAFPAVHGNILVLEDDADFAPLLSEVLSMAGYDVCWARSTPEAMGYIRDGCVAAAVLDWRVLGDSAEDVADRLRLARVPYVIASGGSPAQVPERHRWAPFFAKPFRITALINAVEECRSAGVPASG</sequence>
<dbReference type="InterPro" id="IPR001789">
    <property type="entry name" value="Sig_transdc_resp-reg_receiver"/>
</dbReference>
<evidence type="ECO:0000313" key="3">
    <source>
        <dbReference type="EMBL" id="WNH50565.1"/>
    </source>
</evidence>
<evidence type="ECO:0000256" key="1">
    <source>
        <dbReference type="PROSITE-ProRule" id="PRU00169"/>
    </source>
</evidence>
<keyword evidence="1" id="KW-0597">Phosphoprotein</keyword>
<gene>
    <name evidence="3" type="ORF">PDM28_09870</name>
</gene>
<feature type="modified residue" description="4-aspartylphosphate" evidence="1">
    <location>
        <position position="62"/>
    </location>
</feature>
<evidence type="ECO:0000259" key="2">
    <source>
        <dbReference type="PROSITE" id="PS50110"/>
    </source>
</evidence>
<protein>
    <recommendedName>
        <fullName evidence="2">Response regulatory domain-containing protein</fullName>
    </recommendedName>
</protein>
<feature type="domain" description="Response regulatory" evidence="2">
    <location>
        <begin position="13"/>
        <end position="122"/>
    </location>
</feature>
<dbReference type="SUPFAM" id="SSF52172">
    <property type="entry name" value="CheY-like"/>
    <property type="match status" value="1"/>
</dbReference>
<dbReference type="Proteomes" id="UP001305421">
    <property type="component" value="Chromosome"/>
</dbReference>
<accession>A0ABY9YIR3</accession>
<keyword evidence="4" id="KW-1185">Reference proteome</keyword>
<evidence type="ECO:0000313" key="4">
    <source>
        <dbReference type="Proteomes" id="UP001305421"/>
    </source>
</evidence>
<dbReference type="RefSeq" id="WP_311184605.1">
    <property type="nucleotide sequence ID" value="NZ_CP115543.1"/>
</dbReference>
<dbReference type="InterPro" id="IPR011006">
    <property type="entry name" value="CheY-like_superfamily"/>
</dbReference>
<name>A0ABY9YIR3_9GAMM</name>
<dbReference type="Gene3D" id="3.40.50.2300">
    <property type="match status" value="1"/>
</dbReference>
<dbReference type="PROSITE" id="PS50110">
    <property type="entry name" value="RESPONSE_REGULATORY"/>
    <property type="match status" value="1"/>
</dbReference>
<reference evidence="3 4" key="1">
    <citation type="submission" date="2022-12" db="EMBL/GenBank/DDBJ databases">
        <title>Two new species, Stenotrophomonas aracearum and Stenotrophomonas oahuensis, isolated from Anthurium (Araceae family) in Hawaii.</title>
        <authorList>
            <person name="Chunag S.C."/>
            <person name="Dobhal S."/>
            <person name="Alvarez A."/>
            <person name="Arif M."/>
        </authorList>
    </citation>
    <scope>NUCLEOTIDE SEQUENCE [LARGE SCALE GENOMIC DNA]</scope>
    <source>
        <strain evidence="3 4">A5588</strain>
    </source>
</reference>
<organism evidence="3 4">
    <name type="scientific">Stenotrophomonas aracearum</name>
    <dbReference type="NCBI Taxonomy" id="3003272"/>
    <lineage>
        <taxon>Bacteria</taxon>
        <taxon>Pseudomonadati</taxon>
        <taxon>Pseudomonadota</taxon>
        <taxon>Gammaproteobacteria</taxon>
        <taxon>Lysobacterales</taxon>
        <taxon>Lysobacteraceae</taxon>
        <taxon>Stenotrophomonas</taxon>
    </lineage>
</organism>
<proteinExistence type="predicted"/>
<dbReference type="EMBL" id="CP115543">
    <property type="protein sequence ID" value="WNH50565.1"/>
    <property type="molecule type" value="Genomic_DNA"/>
</dbReference>